<accession>A0A6G1HEB0</accession>
<keyword evidence="7 12" id="KW-1133">Transmembrane helix</keyword>
<dbReference type="InterPro" id="IPR037767">
    <property type="entry name" value="C2A_Mug190-like"/>
</dbReference>
<feature type="region of interest" description="Disordered" evidence="11">
    <location>
        <begin position="632"/>
        <end position="671"/>
    </location>
</feature>
<evidence type="ECO:0000313" key="16">
    <source>
        <dbReference type="Proteomes" id="UP000800041"/>
    </source>
</evidence>
<sequence length="1223" mass="135478">MADDQQTQYAPGGHYSGRNKIPTVEKFIQSLDKDKKERDRQIDEQQRQGKQPQPNKKSDAVEHEEQPTSIEGTEKEVTDPVTGKTVTISDVKKDLIKSSDNPMLSVPNANLGKDTPIASSKNQSGEEYRNAQDVTAPPDPVTAGATSDVPIHGEKTNILFHPTPSVSYEPTFASLEKQAGGVCIGVGLAVIILGKMFGGSLKGLIPLACCLVSGIWLWMKEVVRSGREVEWESEKERGQYATANLLPESVEWMNTLLGVVWGLINPDMFQAVADTLEDVMQASVPGIIENVRVAEINQGSNPIRILSLRALPDAHMKDMKQAIHEENKKTKDPQEAAADEEGGDFYNLEVSFAYHAAPSGKRAADKARNMHMQLVFYLGIKGLFGVPLPIFVELQGLIGTVRLRLNMTPEPPFLKTVTFTLMGQPQVQAGCIPMVEKGVNILNLPLISNFVNYAVGAAASMYVAPKSMSIDMRAILQGDDITKDVQALGIMWIRIHRAVGLSKQDKRGSKHGGSDPYITLSFSKYGKPMYCTRVITDDLNPIWEETTALLVTPELIKADENLSVELWDSDRHSADDIVGKVELSMQKMIQHPGKMYPQVSKLAGMDADSSMPGELHWEVGYFGKPQFRPALRSDGKNKALPDELKDQPEFQDEKGVTNNAQDDAVKTTPPDPLWPSGVCSVIIHQIVNLELDNVKGSNGNRKGREYEPAKPAGETTEEAGGNLPTSYCTVLFNDELVYRTRSKAVSSSPIFNAGTERFMRDWRSGIITVTVRDSRNREHDPILGVVPLKLSDILDSSSQVTRWYPLDGGVGFGRIRISLLFRSVETRLPPNMLGWDVGTFLFTSDRITASGYTHHAKLKMRTGGSVGKIGRTQAHRLEGGSGSYWDLSAHNGKNDIKLPVKYRYRSPIIFEFHISNKRKADAYAVVWLHHLIDNEEQPIDIPIWQTSAPARLTQNYITEANCKNEVGLEDLQEVGRLQFNGVFKAGTDESHERFIADNDSRETYETWEACLAEGVRTRIVEKEMPDSIQQLHDKSLMDGRDVLKGASEEDKQKWLSKDGNDWSGAFGHDPKAYMMGGKKKREPGVDEPLHDPHHPSSDDGDDDDEQSDTSSDIGIQDNSSQMNGGANTDTSPTPRSPTSMDTSRTSNTWKTMDSRSTSTGTSKDTNHQNKRTEERKQRGLMQWKPARNAKFAKDEGLIAARRLKNKLTGSMEGRKPGVETETG</sequence>
<keyword evidence="2" id="KW-0813">Transport</keyword>
<keyword evidence="9" id="KW-0446">Lipid-binding</keyword>
<gene>
    <name evidence="15" type="ORF">K402DRAFT_400138</name>
</gene>
<dbReference type="InterPro" id="IPR000008">
    <property type="entry name" value="C2_dom"/>
</dbReference>
<dbReference type="AlphaFoldDB" id="A0A6G1HEB0"/>
<dbReference type="Pfam" id="PF00168">
    <property type="entry name" value="C2"/>
    <property type="match status" value="2"/>
</dbReference>
<dbReference type="Proteomes" id="UP000800041">
    <property type="component" value="Unassembled WGS sequence"/>
</dbReference>
<feature type="domain" description="C2" evidence="13">
    <location>
        <begin position="660"/>
        <end position="804"/>
    </location>
</feature>
<feature type="domain" description="SMP-LTD" evidence="14">
    <location>
        <begin position="246"/>
        <end position="473"/>
    </location>
</feature>
<dbReference type="CDD" id="cd04052">
    <property type="entry name" value="C2B_Tricalbin-like"/>
    <property type="match status" value="1"/>
</dbReference>
<feature type="compositionally biased region" description="Polar residues" evidence="11">
    <location>
        <begin position="1116"/>
        <end position="1127"/>
    </location>
</feature>
<dbReference type="SUPFAM" id="SSF49562">
    <property type="entry name" value="C2 domain (Calcium/lipid-binding domain, CaLB)"/>
    <property type="match status" value="2"/>
</dbReference>
<dbReference type="GO" id="GO:0006869">
    <property type="term" value="P:lipid transport"/>
    <property type="evidence" value="ECO:0007669"/>
    <property type="project" value="UniProtKB-KW"/>
</dbReference>
<dbReference type="OrthoDB" id="419768at2759"/>
<dbReference type="PANTHER" id="PTHR47348:SF3">
    <property type="entry name" value="MEIOTICALLY UP-REGULATED GENE 190 PROTEIN"/>
    <property type="match status" value="1"/>
</dbReference>
<dbReference type="InterPro" id="IPR057349">
    <property type="entry name" value="C2_Mug190_3rd"/>
</dbReference>
<feature type="compositionally biased region" description="Basic and acidic residues" evidence="11">
    <location>
        <begin position="31"/>
        <end position="47"/>
    </location>
</feature>
<dbReference type="InterPro" id="IPR031468">
    <property type="entry name" value="SMP_LBD"/>
</dbReference>
<feature type="domain" description="C2" evidence="13">
    <location>
        <begin position="471"/>
        <end position="600"/>
    </location>
</feature>
<dbReference type="SMART" id="SM00239">
    <property type="entry name" value="C2"/>
    <property type="match status" value="2"/>
</dbReference>
<name>A0A6G1HEB0_9PEZI</name>
<evidence type="ECO:0000313" key="15">
    <source>
        <dbReference type="EMBL" id="KAF1991392.1"/>
    </source>
</evidence>
<feature type="compositionally biased region" description="Polar residues" evidence="11">
    <location>
        <begin position="1147"/>
        <end position="1163"/>
    </location>
</feature>
<feature type="compositionally biased region" description="Acidic residues" evidence="11">
    <location>
        <begin position="1098"/>
        <end position="1107"/>
    </location>
</feature>
<keyword evidence="5" id="KW-0677">Repeat</keyword>
<dbReference type="Gene3D" id="2.60.40.150">
    <property type="entry name" value="C2 domain"/>
    <property type="match status" value="2"/>
</dbReference>
<dbReference type="PROSITE" id="PS51847">
    <property type="entry name" value="SMP"/>
    <property type="match status" value="1"/>
</dbReference>
<feature type="transmembrane region" description="Helical" evidence="12">
    <location>
        <begin position="203"/>
        <end position="219"/>
    </location>
</feature>
<dbReference type="Pfam" id="PF25331">
    <property type="entry name" value="C2_Mug190_3rd"/>
    <property type="match status" value="1"/>
</dbReference>
<protein>
    <recommendedName>
        <fullName evidence="17">C2 domain protein</fullName>
    </recommendedName>
</protein>
<keyword evidence="16" id="KW-1185">Reference proteome</keyword>
<keyword evidence="6" id="KW-0256">Endoplasmic reticulum</keyword>
<evidence type="ECO:0000259" key="13">
    <source>
        <dbReference type="PROSITE" id="PS50004"/>
    </source>
</evidence>
<feature type="compositionally biased region" description="Low complexity" evidence="11">
    <location>
        <begin position="1128"/>
        <end position="1146"/>
    </location>
</feature>
<evidence type="ECO:0000256" key="3">
    <source>
        <dbReference type="ARBA" id="ARBA00022553"/>
    </source>
</evidence>
<feature type="compositionally biased region" description="Basic and acidic residues" evidence="11">
    <location>
        <begin position="1164"/>
        <end position="1177"/>
    </location>
</feature>
<dbReference type="EMBL" id="ML977139">
    <property type="protein sequence ID" value="KAF1991392.1"/>
    <property type="molecule type" value="Genomic_DNA"/>
</dbReference>
<evidence type="ECO:0000256" key="4">
    <source>
        <dbReference type="ARBA" id="ARBA00022692"/>
    </source>
</evidence>
<feature type="compositionally biased region" description="Basic and acidic residues" evidence="11">
    <location>
        <begin position="56"/>
        <end position="78"/>
    </location>
</feature>
<dbReference type="GO" id="GO:0005789">
    <property type="term" value="C:endoplasmic reticulum membrane"/>
    <property type="evidence" value="ECO:0007669"/>
    <property type="project" value="UniProtKB-SubCell"/>
</dbReference>
<evidence type="ECO:0000256" key="9">
    <source>
        <dbReference type="ARBA" id="ARBA00023121"/>
    </source>
</evidence>
<evidence type="ECO:0000256" key="7">
    <source>
        <dbReference type="ARBA" id="ARBA00022989"/>
    </source>
</evidence>
<feature type="compositionally biased region" description="Basic and acidic residues" evidence="11">
    <location>
        <begin position="1082"/>
        <end position="1097"/>
    </location>
</feature>
<feature type="transmembrane region" description="Helical" evidence="12">
    <location>
        <begin position="374"/>
        <end position="392"/>
    </location>
</feature>
<evidence type="ECO:0000256" key="10">
    <source>
        <dbReference type="ARBA" id="ARBA00023136"/>
    </source>
</evidence>
<dbReference type="InterPro" id="IPR037765">
    <property type="entry name" value="C2B_Tricalbin"/>
</dbReference>
<feature type="region of interest" description="Disordered" evidence="11">
    <location>
        <begin position="696"/>
        <end position="720"/>
    </location>
</feature>
<dbReference type="PROSITE" id="PS50004">
    <property type="entry name" value="C2"/>
    <property type="match status" value="2"/>
</dbReference>
<feature type="compositionally biased region" description="Basic and acidic residues" evidence="11">
    <location>
        <begin position="632"/>
        <end position="655"/>
    </location>
</feature>
<feature type="compositionally biased region" description="Basic and acidic residues" evidence="11">
    <location>
        <begin position="1047"/>
        <end position="1060"/>
    </location>
</feature>
<reference evidence="15" key="1">
    <citation type="journal article" date="2020" name="Stud. Mycol.">
        <title>101 Dothideomycetes genomes: a test case for predicting lifestyles and emergence of pathogens.</title>
        <authorList>
            <person name="Haridas S."/>
            <person name="Albert R."/>
            <person name="Binder M."/>
            <person name="Bloem J."/>
            <person name="Labutti K."/>
            <person name="Salamov A."/>
            <person name="Andreopoulos B."/>
            <person name="Baker S."/>
            <person name="Barry K."/>
            <person name="Bills G."/>
            <person name="Bluhm B."/>
            <person name="Cannon C."/>
            <person name="Castanera R."/>
            <person name="Culley D."/>
            <person name="Daum C."/>
            <person name="Ezra D."/>
            <person name="Gonzalez J."/>
            <person name="Henrissat B."/>
            <person name="Kuo A."/>
            <person name="Liang C."/>
            <person name="Lipzen A."/>
            <person name="Lutzoni F."/>
            <person name="Magnuson J."/>
            <person name="Mondo S."/>
            <person name="Nolan M."/>
            <person name="Ohm R."/>
            <person name="Pangilinan J."/>
            <person name="Park H.-J."/>
            <person name="Ramirez L."/>
            <person name="Alfaro M."/>
            <person name="Sun H."/>
            <person name="Tritt A."/>
            <person name="Yoshinaga Y."/>
            <person name="Zwiers L.-H."/>
            <person name="Turgeon B."/>
            <person name="Goodwin S."/>
            <person name="Spatafora J."/>
            <person name="Crous P."/>
            <person name="Grigoriev I."/>
        </authorList>
    </citation>
    <scope>NUCLEOTIDE SEQUENCE</scope>
    <source>
        <strain evidence="15">CBS 113979</strain>
    </source>
</reference>
<comment type="subcellular location">
    <subcellularLocation>
        <location evidence="1">Endoplasmic reticulum membrane</location>
    </subcellularLocation>
</comment>
<dbReference type="Pfam" id="PF25669">
    <property type="entry name" value="SMP_MUG190-like"/>
    <property type="match status" value="1"/>
</dbReference>
<evidence type="ECO:0000256" key="2">
    <source>
        <dbReference type="ARBA" id="ARBA00022448"/>
    </source>
</evidence>
<keyword evidence="4 12" id="KW-0812">Transmembrane</keyword>
<organism evidence="15 16">
    <name type="scientific">Aulographum hederae CBS 113979</name>
    <dbReference type="NCBI Taxonomy" id="1176131"/>
    <lineage>
        <taxon>Eukaryota</taxon>
        <taxon>Fungi</taxon>
        <taxon>Dikarya</taxon>
        <taxon>Ascomycota</taxon>
        <taxon>Pezizomycotina</taxon>
        <taxon>Dothideomycetes</taxon>
        <taxon>Pleosporomycetidae</taxon>
        <taxon>Aulographales</taxon>
        <taxon>Aulographaceae</taxon>
    </lineage>
</organism>
<evidence type="ECO:0000256" key="11">
    <source>
        <dbReference type="SAM" id="MobiDB-lite"/>
    </source>
</evidence>
<dbReference type="GO" id="GO:0008289">
    <property type="term" value="F:lipid binding"/>
    <property type="evidence" value="ECO:0007669"/>
    <property type="project" value="UniProtKB-KW"/>
</dbReference>
<evidence type="ECO:0000259" key="14">
    <source>
        <dbReference type="PROSITE" id="PS51847"/>
    </source>
</evidence>
<proteinExistence type="predicted"/>
<feature type="region of interest" description="Disordered" evidence="11">
    <location>
        <begin position="98"/>
        <end position="140"/>
    </location>
</feature>
<dbReference type="CDD" id="cd04041">
    <property type="entry name" value="C2A_fungal"/>
    <property type="match status" value="1"/>
</dbReference>
<keyword evidence="10 12" id="KW-0472">Membrane</keyword>
<evidence type="ECO:0008006" key="17">
    <source>
        <dbReference type="Google" id="ProtNLM"/>
    </source>
</evidence>
<evidence type="ECO:0000256" key="1">
    <source>
        <dbReference type="ARBA" id="ARBA00004586"/>
    </source>
</evidence>
<evidence type="ECO:0000256" key="8">
    <source>
        <dbReference type="ARBA" id="ARBA00023055"/>
    </source>
</evidence>
<keyword evidence="8" id="KW-0445">Lipid transport</keyword>
<keyword evidence="3" id="KW-0597">Phosphoprotein</keyword>
<evidence type="ECO:0000256" key="6">
    <source>
        <dbReference type="ARBA" id="ARBA00022824"/>
    </source>
</evidence>
<evidence type="ECO:0000256" key="5">
    <source>
        <dbReference type="ARBA" id="ARBA00022737"/>
    </source>
</evidence>
<dbReference type="PANTHER" id="PTHR47348">
    <property type="entry name" value="MEIOTICALLY UP-REGULATED GENE 190 PROTEIN"/>
    <property type="match status" value="1"/>
</dbReference>
<feature type="region of interest" description="Disordered" evidence="11">
    <location>
        <begin position="1047"/>
        <end position="1188"/>
    </location>
</feature>
<evidence type="ECO:0000256" key="12">
    <source>
        <dbReference type="SAM" id="Phobius"/>
    </source>
</evidence>
<dbReference type="InterPro" id="IPR035892">
    <property type="entry name" value="C2_domain_sf"/>
</dbReference>
<dbReference type="GO" id="GO:0061817">
    <property type="term" value="P:endoplasmic reticulum-plasma membrane tethering"/>
    <property type="evidence" value="ECO:0007669"/>
    <property type="project" value="InterPro"/>
</dbReference>
<dbReference type="CDD" id="cd21676">
    <property type="entry name" value="SMP_Mug190"/>
    <property type="match status" value="1"/>
</dbReference>
<feature type="region of interest" description="Disordered" evidence="11">
    <location>
        <begin position="1"/>
        <end position="85"/>
    </location>
</feature>